<feature type="transmembrane region" description="Helical" evidence="6">
    <location>
        <begin position="149"/>
        <end position="172"/>
    </location>
</feature>
<evidence type="ECO:0000256" key="5">
    <source>
        <dbReference type="ARBA" id="ARBA00023136"/>
    </source>
</evidence>
<gene>
    <name evidence="7" type="primary">Slc45a1</name>
    <name evidence="7" type="ORF">PARPUN_R05760</name>
</gene>
<comment type="caution">
    <text evidence="7">The sequence shown here is derived from an EMBL/GenBank/DDBJ whole genome shotgun (WGS) entry which is preliminary data.</text>
</comment>
<keyword evidence="8" id="KW-1185">Reference proteome</keyword>
<feature type="transmembrane region" description="Helical" evidence="6">
    <location>
        <begin position="93"/>
        <end position="113"/>
    </location>
</feature>
<dbReference type="GO" id="GO:0016020">
    <property type="term" value="C:membrane"/>
    <property type="evidence" value="ECO:0007669"/>
    <property type="project" value="UniProtKB-SubCell"/>
</dbReference>
<dbReference type="InterPro" id="IPR036259">
    <property type="entry name" value="MFS_trans_sf"/>
</dbReference>
<reference evidence="7 8" key="1">
    <citation type="submission" date="2019-09" db="EMBL/GenBank/DDBJ databases">
        <title>Bird 10,000 Genomes (B10K) Project - Family phase.</title>
        <authorList>
            <person name="Zhang G."/>
        </authorList>
    </citation>
    <scope>NUCLEOTIDE SEQUENCE [LARGE SCALE GENOMIC DNA]</scope>
    <source>
        <strain evidence="7">B10K-DU-029-51</strain>
    </source>
</reference>
<keyword evidence="2" id="KW-0813">Transport</keyword>
<proteinExistence type="predicted"/>
<keyword evidence="5 6" id="KW-0472">Membrane</keyword>
<sequence>QVANILLNGVKYESELNESGETSEQPLSVKLLCSTICHMPKALRNLCINHFLGWLSFEGMLLFYTDFMGEVVFQGNPKAPHNSDEYQKYNTGVTMGCWGMCIYAFSAAFYSAVLEKLEERFSTRTLYFVAYLAFGLGTGLATLSRNVYVLLSLCATYGILFATLCTLPYSLLCDYYQSREVSPGLGRGQGAPMTPPYSVAVSPQFVGSQAEGTRRGMGVDISLLSCQYFLAQILVALAMGPLTAAVGSASSAMYFSSLVSFLGCLFSSLCVTYELLPPEELPPTEEQRPLLPRA</sequence>
<feature type="transmembrane region" description="Helical" evidence="6">
    <location>
        <begin position="51"/>
        <end position="73"/>
    </location>
</feature>
<evidence type="ECO:0000256" key="2">
    <source>
        <dbReference type="ARBA" id="ARBA00022448"/>
    </source>
</evidence>
<evidence type="ECO:0000313" key="8">
    <source>
        <dbReference type="Proteomes" id="UP000570592"/>
    </source>
</evidence>
<comment type="subcellular location">
    <subcellularLocation>
        <location evidence="1">Membrane</location>
        <topology evidence="1">Multi-pass membrane protein</topology>
    </subcellularLocation>
</comment>
<evidence type="ECO:0000256" key="3">
    <source>
        <dbReference type="ARBA" id="ARBA00022692"/>
    </source>
</evidence>
<dbReference type="PANTHER" id="PTHR19432">
    <property type="entry name" value="SUGAR TRANSPORTER"/>
    <property type="match status" value="1"/>
</dbReference>
<organism evidence="7 8">
    <name type="scientific">Pardalotus punctatus</name>
    <name type="common">spotted pardalote</name>
    <dbReference type="NCBI Taxonomy" id="254575"/>
    <lineage>
        <taxon>Eukaryota</taxon>
        <taxon>Metazoa</taxon>
        <taxon>Chordata</taxon>
        <taxon>Craniata</taxon>
        <taxon>Vertebrata</taxon>
        <taxon>Euteleostomi</taxon>
        <taxon>Archelosauria</taxon>
        <taxon>Archosauria</taxon>
        <taxon>Dinosauria</taxon>
        <taxon>Saurischia</taxon>
        <taxon>Theropoda</taxon>
        <taxon>Coelurosauria</taxon>
        <taxon>Aves</taxon>
        <taxon>Neognathae</taxon>
        <taxon>Neoaves</taxon>
        <taxon>Telluraves</taxon>
        <taxon>Australaves</taxon>
        <taxon>Passeriformes</taxon>
        <taxon>Meliphagoidea</taxon>
        <taxon>Pardalotidae</taxon>
        <taxon>Pardalotus</taxon>
    </lineage>
</organism>
<dbReference type="AlphaFoldDB" id="A0A7L3IIJ6"/>
<dbReference type="EMBL" id="VZTX01021562">
    <property type="protein sequence ID" value="NXU16546.1"/>
    <property type="molecule type" value="Genomic_DNA"/>
</dbReference>
<dbReference type="PANTHER" id="PTHR19432:SF6">
    <property type="entry name" value="PROTON-ASSOCIATED SUGAR TRANSPORTER A"/>
    <property type="match status" value="1"/>
</dbReference>
<evidence type="ECO:0000256" key="6">
    <source>
        <dbReference type="SAM" id="Phobius"/>
    </source>
</evidence>
<feature type="non-terminal residue" evidence="7">
    <location>
        <position position="1"/>
    </location>
</feature>
<dbReference type="Proteomes" id="UP000570592">
    <property type="component" value="Unassembled WGS sequence"/>
</dbReference>
<dbReference type="GO" id="GO:0008506">
    <property type="term" value="F:sucrose:proton symporter activity"/>
    <property type="evidence" value="ECO:0007669"/>
    <property type="project" value="TreeGrafter"/>
</dbReference>
<evidence type="ECO:0000313" key="7">
    <source>
        <dbReference type="EMBL" id="NXU16546.1"/>
    </source>
</evidence>
<feature type="transmembrane region" description="Helical" evidence="6">
    <location>
        <begin position="125"/>
        <end position="143"/>
    </location>
</feature>
<evidence type="ECO:0000256" key="4">
    <source>
        <dbReference type="ARBA" id="ARBA00022989"/>
    </source>
</evidence>
<keyword evidence="3 6" id="KW-0812">Transmembrane</keyword>
<name>A0A7L3IIJ6_9PASS</name>
<feature type="non-terminal residue" evidence="7">
    <location>
        <position position="294"/>
    </location>
</feature>
<dbReference type="SUPFAM" id="SSF103473">
    <property type="entry name" value="MFS general substrate transporter"/>
    <property type="match status" value="1"/>
</dbReference>
<evidence type="ECO:0000256" key="1">
    <source>
        <dbReference type="ARBA" id="ARBA00004141"/>
    </source>
</evidence>
<protein>
    <submittedName>
        <fullName evidence="7">S45A1 protein</fullName>
    </submittedName>
</protein>
<accession>A0A7L3IIJ6</accession>
<keyword evidence="4 6" id="KW-1133">Transmembrane helix</keyword>